<feature type="region of interest" description="Disordered" evidence="2">
    <location>
        <begin position="56"/>
        <end position="100"/>
    </location>
</feature>
<keyword evidence="1" id="KW-0143">Chaperone</keyword>
<dbReference type="OrthoDB" id="166297at2"/>
<dbReference type="Proteomes" id="UP000189004">
    <property type="component" value="Unassembled WGS sequence"/>
</dbReference>
<reference evidence="5" key="1">
    <citation type="submission" date="2016-08" db="EMBL/GenBank/DDBJ databases">
        <authorList>
            <person name="Tokovenko B."/>
            <person name="Kalinowski J."/>
        </authorList>
    </citation>
    <scope>NUCLEOTIDE SEQUENCE [LARGE SCALE GENOMIC DNA]</scope>
    <source>
        <strain evidence="5">UTMC102</strain>
    </source>
</reference>
<dbReference type="PROSITE" id="PS50076">
    <property type="entry name" value="DNAJ_2"/>
    <property type="match status" value="1"/>
</dbReference>
<dbReference type="PANTHER" id="PTHR43096:SF52">
    <property type="entry name" value="DNAJ HOMOLOG 1, MITOCHONDRIAL-RELATED"/>
    <property type="match status" value="1"/>
</dbReference>
<evidence type="ECO:0000259" key="3">
    <source>
        <dbReference type="PROSITE" id="PS50076"/>
    </source>
</evidence>
<dbReference type="CDD" id="cd06257">
    <property type="entry name" value="DnaJ"/>
    <property type="match status" value="1"/>
</dbReference>
<dbReference type="GO" id="GO:0042026">
    <property type="term" value="P:protein refolding"/>
    <property type="evidence" value="ECO:0007669"/>
    <property type="project" value="TreeGrafter"/>
</dbReference>
<dbReference type="STRING" id="501010.NOSIN_14835"/>
<dbReference type="Pfam" id="PF01556">
    <property type="entry name" value="DnaJ_C"/>
    <property type="match status" value="1"/>
</dbReference>
<protein>
    <recommendedName>
        <fullName evidence="3">J domain-containing protein</fullName>
    </recommendedName>
</protein>
<dbReference type="InterPro" id="IPR008971">
    <property type="entry name" value="HSP40/DnaJ_pept-bd"/>
</dbReference>
<evidence type="ECO:0000313" key="4">
    <source>
        <dbReference type="EMBL" id="OOC54916.1"/>
    </source>
</evidence>
<dbReference type="AlphaFoldDB" id="A0A1V3C322"/>
<dbReference type="GO" id="GO:0051082">
    <property type="term" value="F:unfolded protein binding"/>
    <property type="evidence" value="ECO:0007669"/>
    <property type="project" value="InterPro"/>
</dbReference>
<dbReference type="GO" id="GO:0005737">
    <property type="term" value="C:cytoplasm"/>
    <property type="evidence" value="ECO:0007669"/>
    <property type="project" value="TreeGrafter"/>
</dbReference>
<evidence type="ECO:0000256" key="2">
    <source>
        <dbReference type="SAM" id="MobiDB-lite"/>
    </source>
</evidence>
<dbReference type="RefSeq" id="WP_077691337.1">
    <property type="nucleotide sequence ID" value="NZ_MCOK01000001.1"/>
</dbReference>
<organism evidence="4 5">
    <name type="scientific">Nocardiopsis sinuspersici</name>
    <dbReference type="NCBI Taxonomy" id="501010"/>
    <lineage>
        <taxon>Bacteria</taxon>
        <taxon>Bacillati</taxon>
        <taxon>Actinomycetota</taxon>
        <taxon>Actinomycetes</taxon>
        <taxon>Streptosporangiales</taxon>
        <taxon>Nocardiopsidaceae</taxon>
        <taxon>Nocardiopsis</taxon>
    </lineage>
</organism>
<feature type="compositionally biased region" description="Basic and acidic residues" evidence="2">
    <location>
        <begin position="56"/>
        <end position="71"/>
    </location>
</feature>
<comment type="caution">
    <text evidence="4">The sequence shown here is derived from an EMBL/GenBank/DDBJ whole genome shotgun (WGS) entry which is preliminary data.</text>
</comment>
<dbReference type="FunFam" id="2.60.260.20:FF:000013">
    <property type="entry name" value="DnaJ subfamily B member 11"/>
    <property type="match status" value="1"/>
</dbReference>
<dbReference type="SMART" id="SM00271">
    <property type="entry name" value="DnaJ"/>
    <property type="match status" value="1"/>
</dbReference>
<dbReference type="PANTHER" id="PTHR43096">
    <property type="entry name" value="DNAJ HOMOLOG 1, MITOCHONDRIAL-RELATED"/>
    <property type="match status" value="1"/>
</dbReference>
<keyword evidence="5" id="KW-1185">Reference proteome</keyword>
<gene>
    <name evidence="4" type="ORF">NOSIN_14835</name>
</gene>
<sequence length="277" mass="29291">MSSREDPHAVLGLEAGATREQVVRAFRALARRYHPDSPGGDHAAYIRVRSAYEALMDPRHRGGRDTDRGADRGTGGHTPPPRRGVRIPVRVRGQRPRRGSDATFTVRLDLARAVYGTAVTVALGDGRTVDVAVPAGTEHRSRLRVPGHGRPGSHGGAPGDLVVTVLVEEHPFYRRVGEDLRTTLVLSYAEAVLGARVAITSLDGREITVPVAPGTAPGATIRLPGQGVPSRTRADGAGALVLDVTVDVPAGGLTPGQRAALEHLGGTLPRPGREPRR</sequence>
<dbReference type="Gene3D" id="2.60.260.20">
    <property type="entry name" value="Urease metallochaperone UreE, N-terminal domain"/>
    <property type="match status" value="2"/>
</dbReference>
<feature type="domain" description="J" evidence="3">
    <location>
        <begin position="6"/>
        <end position="68"/>
    </location>
</feature>
<dbReference type="InterPro" id="IPR036869">
    <property type="entry name" value="J_dom_sf"/>
</dbReference>
<proteinExistence type="predicted"/>
<dbReference type="SUPFAM" id="SSF46565">
    <property type="entry name" value="Chaperone J-domain"/>
    <property type="match status" value="1"/>
</dbReference>
<dbReference type="InterPro" id="IPR002939">
    <property type="entry name" value="DnaJ_C"/>
</dbReference>
<dbReference type="EMBL" id="MCOK01000001">
    <property type="protein sequence ID" value="OOC54916.1"/>
    <property type="molecule type" value="Genomic_DNA"/>
</dbReference>
<dbReference type="Pfam" id="PF00226">
    <property type="entry name" value="DnaJ"/>
    <property type="match status" value="1"/>
</dbReference>
<evidence type="ECO:0000313" key="5">
    <source>
        <dbReference type="Proteomes" id="UP000189004"/>
    </source>
</evidence>
<dbReference type="CDD" id="cd10747">
    <property type="entry name" value="DnaJ_C"/>
    <property type="match status" value="1"/>
</dbReference>
<dbReference type="InterPro" id="IPR001623">
    <property type="entry name" value="DnaJ_domain"/>
</dbReference>
<dbReference type="SUPFAM" id="SSF49493">
    <property type="entry name" value="HSP40/DnaJ peptide-binding domain"/>
    <property type="match status" value="2"/>
</dbReference>
<accession>A0A1V3C322</accession>
<dbReference type="Gene3D" id="1.10.287.110">
    <property type="entry name" value="DnaJ domain"/>
    <property type="match status" value="1"/>
</dbReference>
<name>A0A1V3C322_9ACTN</name>
<evidence type="ECO:0000256" key="1">
    <source>
        <dbReference type="ARBA" id="ARBA00023186"/>
    </source>
</evidence>